<proteinExistence type="inferred from homology"/>
<organism evidence="16 17">
    <name type="scientific">Apatococcus lobatus</name>
    <dbReference type="NCBI Taxonomy" id="904363"/>
    <lineage>
        <taxon>Eukaryota</taxon>
        <taxon>Viridiplantae</taxon>
        <taxon>Chlorophyta</taxon>
        <taxon>core chlorophytes</taxon>
        <taxon>Trebouxiophyceae</taxon>
        <taxon>Chlorellales</taxon>
        <taxon>Chlorellaceae</taxon>
        <taxon>Apatococcus</taxon>
    </lineage>
</organism>
<feature type="region of interest" description="Disordered" evidence="12">
    <location>
        <begin position="313"/>
        <end position="578"/>
    </location>
</feature>
<dbReference type="Pfam" id="PF01007">
    <property type="entry name" value="IRK"/>
    <property type="match status" value="1"/>
</dbReference>
<feature type="compositionally biased region" description="Polar residues" evidence="12">
    <location>
        <begin position="469"/>
        <end position="493"/>
    </location>
</feature>
<dbReference type="InterPro" id="IPR013518">
    <property type="entry name" value="K_chnl_inward-rec_Kir_cyto"/>
</dbReference>
<evidence type="ECO:0000259" key="15">
    <source>
        <dbReference type="Pfam" id="PF17655"/>
    </source>
</evidence>
<evidence type="ECO:0000256" key="5">
    <source>
        <dbReference type="ARBA" id="ARBA00022882"/>
    </source>
</evidence>
<feature type="domain" description="Inward rectifier potassium channel C-terminal" evidence="15">
    <location>
        <begin position="170"/>
        <end position="313"/>
    </location>
</feature>
<keyword evidence="4 11" id="KW-0812">Transmembrane</keyword>
<keyword evidence="8 11" id="KW-0406">Ion transport</keyword>
<dbReference type="PRINTS" id="PR01320">
    <property type="entry name" value="KIRCHANNEL"/>
</dbReference>
<evidence type="ECO:0000313" key="16">
    <source>
        <dbReference type="EMBL" id="KAK9825052.1"/>
    </source>
</evidence>
<dbReference type="GO" id="GO:0034765">
    <property type="term" value="P:regulation of monoatomic ion transmembrane transport"/>
    <property type="evidence" value="ECO:0007669"/>
    <property type="project" value="TreeGrafter"/>
</dbReference>
<protein>
    <submittedName>
        <fullName evidence="16">Uncharacterized protein</fullName>
    </submittedName>
</protein>
<keyword evidence="6 11" id="KW-0630">Potassium</keyword>
<feature type="region of interest" description="Disordered" evidence="12">
    <location>
        <begin position="594"/>
        <end position="673"/>
    </location>
</feature>
<keyword evidence="2 11" id="KW-0813">Transport</keyword>
<dbReference type="GO" id="GO:0005886">
    <property type="term" value="C:plasma membrane"/>
    <property type="evidence" value="ECO:0007669"/>
    <property type="project" value="TreeGrafter"/>
</dbReference>
<comment type="similarity">
    <text evidence="11">Belongs to the inward rectifier-type potassium channel (TC 1.A.2.1) family.</text>
</comment>
<evidence type="ECO:0000256" key="9">
    <source>
        <dbReference type="ARBA" id="ARBA00023136"/>
    </source>
</evidence>
<keyword evidence="10 11" id="KW-0407">Ion channel</keyword>
<feature type="compositionally biased region" description="Polar residues" evidence="12">
    <location>
        <begin position="416"/>
        <end position="426"/>
    </location>
</feature>
<comment type="caution">
    <text evidence="16">The sequence shown here is derived from an EMBL/GenBank/DDBJ whole genome shotgun (WGS) entry which is preliminary data.</text>
</comment>
<sequence>MDQPLLGERRKSHSHPRALASNRNPQTLRISRHGVEIGLFCWTDLFHTLLNLPKWRFFLLFCLTFLTQYFAFGFLYWLQPLYCLPGVTNFLHALWFSVQTASTIGFGGLAPNPDCGVLNTIIMFQVIISALINYAMLGLVYARFSNPVQRALTLRFGRSMTLTPWGDAWRLSFRVANLRKHQVLQPQIRVLLMSFNAYHPGADASGYYYQDLQVECMGVPSGSLLWLGLPTTVSHTIDASSPLQGLMPEDMAALDMEVLVLLDGIDASTSGHVQARKSYQPSDICVGAEFGPVIHRRVDGVLDVNFKDFDALQPAGTSTAMPHGHPVRPPTPDPSENPPQVALNLGSPPRTSTVQQSGTHSQFPPRRSFSGGRGFPGSQLGDLTPSAASLTHAPSAGDSGGMSNGMGGAVSKAERQQSSGSAQDTPSLRRHSMSGTVHASLGLPTPSGPPGGSASSLPSPISLMLQSPYPSQRRTSISGDHPFSSRQAGNMSQGFAPRPTSEVSPPNQQNRDRQHQDHLHQAQENGDQQARDDLRKTPFPPSPSPFSGTASQNPTGAGLSDPKSGGGHNSSGRGSPLPSIISGLALNFADNSISQAGGGAASTNHQTEGHDAGMSAQGSGSAHDRRGGSRQSHSHRASDTAKALAQAADLCKALEPDSEGHDSNEGSSAKRLAEKLRATLAALHREEAQGQ</sequence>
<evidence type="ECO:0000256" key="10">
    <source>
        <dbReference type="ARBA" id="ARBA00023303"/>
    </source>
</evidence>
<dbReference type="InterPro" id="IPR041647">
    <property type="entry name" value="IRK_C"/>
</dbReference>
<dbReference type="AlphaFoldDB" id="A0AAW1QU90"/>
<feature type="domain" description="Potassium channel inwardly rectifying transmembrane" evidence="14">
    <location>
        <begin position="43"/>
        <end position="147"/>
    </location>
</feature>
<dbReference type="PANTHER" id="PTHR11767">
    <property type="entry name" value="INWARD RECTIFIER POTASSIUM CHANNEL"/>
    <property type="match status" value="1"/>
</dbReference>
<dbReference type="GO" id="GO:1990573">
    <property type="term" value="P:potassium ion import across plasma membrane"/>
    <property type="evidence" value="ECO:0007669"/>
    <property type="project" value="TreeGrafter"/>
</dbReference>
<name>A0AAW1QU90_9CHLO</name>
<dbReference type="Gene3D" id="2.60.40.1400">
    <property type="entry name" value="G protein-activated inward rectifier potassium channel 1"/>
    <property type="match status" value="1"/>
</dbReference>
<evidence type="ECO:0000259" key="14">
    <source>
        <dbReference type="Pfam" id="PF01007"/>
    </source>
</evidence>
<dbReference type="InterPro" id="IPR014756">
    <property type="entry name" value="Ig_E-set"/>
</dbReference>
<feature type="compositionally biased region" description="Gly residues" evidence="12">
    <location>
        <begin position="398"/>
        <end position="408"/>
    </location>
</feature>
<dbReference type="Proteomes" id="UP001438707">
    <property type="component" value="Unassembled WGS sequence"/>
</dbReference>
<evidence type="ECO:0000256" key="8">
    <source>
        <dbReference type="ARBA" id="ARBA00023065"/>
    </source>
</evidence>
<keyword evidence="5 11" id="KW-0851">Voltage-gated channel</keyword>
<comment type="subcellular location">
    <subcellularLocation>
        <location evidence="1 11">Membrane</location>
        <topology evidence="1 11">Multi-pass membrane protein</topology>
    </subcellularLocation>
</comment>
<dbReference type="PANTHER" id="PTHR11767:SF102">
    <property type="entry name" value="INWARDLY RECTIFYING POTASSIUM CHANNEL 1, ISOFORM F"/>
    <property type="match status" value="1"/>
</dbReference>
<reference evidence="16 17" key="1">
    <citation type="journal article" date="2024" name="Nat. Commun.">
        <title>Phylogenomics reveals the evolutionary origins of lichenization in chlorophyte algae.</title>
        <authorList>
            <person name="Puginier C."/>
            <person name="Libourel C."/>
            <person name="Otte J."/>
            <person name="Skaloud P."/>
            <person name="Haon M."/>
            <person name="Grisel S."/>
            <person name="Petersen M."/>
            <person name="Berrin J.G."/>
            <person name="Delaux P.M."/>
            <person name="Dal Grande F."/>
            <person name="Keller J."/>
        </authorList>
    </citation>
    <scope>NUCLEOTIDE SEQUENCE [LARGE SCALE GENOMIC DNA]</scope>
    <source>
        <strain evidence="16 17">SAG 2145</strain>
    </source>
</reference>
<evidence type="ECO:0000256" key="1">
    <source>
        <dbReference type="ARBA" id="ARBA00004141"/>
    </source>
</evidence>
<keyword evidence="17" id="KW-1185">Reference proteome</keyword>
<evidence type="ECO:0000256" key="2">
    <source>
        <dbReference type="ARBA" id="ARBA00022448"/>
    </source>
</evidence>
<feature type="compositionally biased region" description="Basic and acidic residues" evidence="12">
    <location>
        <begin position="510"/>
        <end position="521"/>
    </location>
</feature>
<keyword evidence="3 11" id="KW-0633">Potassium transport</keyword>
<dbReference type="InterPro" id="IPR040445">
    <property type="entry name" value="Kir_TM"/>
</dbReference>
<dbReference type="SUPFAM" id="SSF81296">
    <property type="entry name" value="E set domains"/>
    <property type="match status" value="1"/>
</dbReference>
<feature type="compositionally biased region" description="Polar residues" evidence="12">
    <location>
        <begin position="594"/>
        <end position="606"/>
    </location>
</feature>
<feature type="compositionally biased region" description="Pro residues" evidence="12">
    <location>
        <begin position="327"/>
        <end position="337"/>
    </location>
</feature>
<dbReference type="GO" id="GO:0034702">
    <property type="term" value="C:monoatomic ion channel complex"/>
    <property type="evidence" value="ECO:0007669"/>
    <property type="project" value="UniProtKB-KW"/>
</dbReference>
<evidence type="ECO:0000256" key="13">
    <source>
        <dbReference type="SAM" id="Phobius"/>
    </source>
</evidence>
<accession>A0AAW1QU90</accession>
<feature type="compositionally biased region" description="Low complexity" evidence="12">
    <location>
        <begin position="452"/>
        <end position="468"/>
    </location>
</feature>
<keyword evidence="7 13" id="KW-1133">Transmembrane helix</keyword>
<feature type="transmembrane region" description="Helical" evidence="13">
    <location>
        <begin position="121"/>
        <end position="142"/>
    </location>
</feature>
<dbReference type="InterPro" id="IPR016449">
    <property type="entry name" value="K_chnl_inward-rec_Kir"/>
</dbReference>
<evidence type="ECO:0000256" key="6">
    <source>
        <dbReference type="ARBA" id="ARBA00022958"/>
    </source>
</evidence>
<evidence type="ECO:0000256" key="4">
    <source>
        <dbReference type="ARBA" id="ARBA00022692"/>
    </source>
</evidence>
<feature type="transmembrane region" description="Helical" evidence="13">
    <location>
        <begin position="57"/>
        <end position="78"/>
    </location>
</feature>
<evidence type="ECO:0000256" key="3">
    <source>
        <dbReference type="ARBA" id="ARBA00022538"/>
    </source>
</evidence>
<dbReference type="Pfam" id="PF17655">
    <property type="entry name" value="IRK_C"/>
    <property type="match status" value="1"/>
</dbReference>
<feature type="compositionally biased region" description="Basic and acidic residues" evidence="12">
    <location>
        <begin position="652"/>
        <end position="664"/>
    </location>
</feature>
<feature type="compositionally biased region" description="Polar residues" evidence="12">
    <location>
        <begin position="349"/>
        <end position="362"/>
    </location>
</feature>
<evidence type="ECO:0000256" key="11">
    <source>
        <dbReference type="RuleBase" id="RU003822"/>
    </source>
</evidence>
<gene>
    <name evidence="16" type="ORF">WJX74_003981</name>
</gene>
<evidence type="ECO:0000256" key="7">
    <source>
        <dbReference type="ARBA" id="ARBA00022989"/>
    </source>
</evidence>
<dbReference type="SUPFAM" id="SSF81324">
    <property type="entry name" value="Voltage-gated potassium channels"/>
    <property type="match status" value="1"/>
</dbReference>
<evidence type="ECO:0000256" key="12">
    <source>
        <dbReference type="SAM" id="MobiDB-lite"/>
    </source>
</evidence>
<evidence type="ECO:0000313" key="17">
    <source>
        <dbReference type="Proteomes" id="UP001438707"/>
    </source>
</evidence>
<keyword evidence="9 13" id="KW-0472">Membrane</keyword>
<feature type="transmembrane region" description="Helical" evidence="13">
    <location>
        <begin position="90"/>
        <end position="109"/>
    </location>
</feature>
<dbReference type="GO" id="GO:0005242">
    <property type="term" value="F:inward rectifier potassium channel activity"/>
    <property type="evidence" value="ECO:0007669"/>
    <property type="project" value="InterPro"/>
</dbReference>
<dbReference type="EMBL" id="JALJOS010000026">
    <property type="protein sequence ID" value="KAK9825052.1"/>
    <property type="molecule type" value="Genomic_DNA"/>
</dbReference>
<dbReference type="Gene3D" id="1.10.287.70">
    <property type="match status" value="1"/>
</dbReference>